<evidence type="ECO:0000313" key="10">
    <source>
        <dbReference type="EMBL" id="MCF4121388.1"/>
    </source>
</evidence>
<proteinExistence type="inferred from homology"/>
<evidence type="ECO:0000256" key="5">
    <source>
        <dbReference type="ARBA" id="ARBA00022989"/>
    </source>
</evidence>
<feature type="transmembrane region" description="Helical" evidence="8">
    <location>
        <begin position="287"/>
        <end position="306"/>
    </location>
</feature>
<feature type="transmembrane region" description="Helical" evidence="8">
    <location>
        <begin position="262"/>
        <end position="281"/>
    </location>
</feature>
<keyword evidence="6 8" id="KW-0472">Membrane</keyword>
<feature type="domain" description="EamA" evidence="9">
    <location>
        <begin position="14"/>
        <end position="135"/>
    </location>
</feature>
<evidence type="ECO:0000256" key="1">
    <source>
        <dbReference type="ARBA" id="ARBA00004651"/>
    </source>
</evidence>
<comment type="caution">
    <text evidence="10">The sequence shown here is derived from an EMBL/GenBank/DDBJ whole genome shotgun (WGS) entry which is preliminary data.</text>
</comment>
<feature type="domain" description="EamA" evidence="9">
    <location>
        <begin position="167"/>
        <end position="304"/>
    </location>
</feature>
<dbReference type="EMBL" id="JAKGSG010000029">
    <property type="protein sequence ID" value="MCF4121388.1"/>
    <property type="molecule type" value="Genomic_DNA"/>
</dbReference>
<dbReference type="Proteomes" id="UP001165405">
    <property type="component" value="Unassembled WGS sequence"/>
</dbReference>
<dbReference type="InterPro" id="IPR037185">
    <property type="entry name" value="EmrE-like"/>
</dbReference>
<evidence type="ECO:0000313" key="11">
    <source>
        <dbReference type="Proteomes" id="UP001165405"/>
    </source>
</evidence>
<feature type="transmembrane region" description="Helical" evidence="8">
    <location>
        <begin position="80"/>
        <end position="99"/>
    </location>
</feature>
<feature type="transmembrane region" description="Helical" evidence="8">
    <location>
        <begin position="12"/>
        <end position="35"/>
    </location>
</feature>
<sequence>MPTLSPARVSARVGFLQVCAAGVLWGTGGLAVQLLREHAPLSVLTISGYRTLVAALVLVAAVAVGRGWSATVSVARERPVAVIVVGVGTAAYQALYFGAVVNVGVSVSTVVSLGLAPVVLTVADAVRARRSGIRQGAGHLGVVAIAITGLALVATSDVGPAAPRPLLGIALAIASGSVYAGTVAMAGRLAQAGDPLHVTTATTAAGAVVVLPLVVAVDPAGMVGAVTTVRGVAGLAYLGIFTMALAYSLFNAGLRTTPGSTAAIATLLEPVTAAVAAALVLGERLTVAGIAGTALILVAIGFLSAGDGQRSGPRPQARSRRVRPQPDSRPVQAGGEPVGGSCYSCVMEPDRRADAPRLHPETAAEWEAWLAEHHDDPTPGCWVVQWRSGTGRPAIPYEPLIEAALAYGWIDGTRITVDTERTEMWFTRRRAGSQWTRLSKERVARLEAADRMTDAGRAVVERAKADGTWSLLDDAENLVVPPDLSTALDGVPGAREGWDAFTPGVRRSLLIWIAHAKRPQTRSTRVARTAAGAAMGEPANR</sequence>
<evidence type="ECO:0000256" key="2">
    <source>
        <dbReference type="ARBA" id="ARBA00007362"/>
    </source>
</evidence>
<dbReference type="InterPro" id="IPR051258">
    <property type="entry name" value="Diverse_Substrate_Transporter"/>
</dbReference>
<dbReference type="AlphaFoldDB" id="A0AA41QDX9"/>
<feature type="transmembrane region" description="Helical" evidence="8">
    <location>
        <begin position="105"/>
        <end position="125"/>
    </location>
</feature>
<evidence type="ECO:0000256" key="4">
    <source>
        <dbReference type="ARBA" id="ARBA00022692"/>
    </source>
</evidence>
<keyword evidence="3" id="KW-1003">Cell membrane</keyword>
<dbReference type="PANTHER" id="PTHR42920">
    <property type="entry name" value="OS03G0707200 PROTEIN-RELATED"/>
    <property type="match status" value="1"/>
</dbReference>
<feature type="transmembrane region" description="Helical" evidence="8">
    <location>
        <begin position="166"/>
        <end position="186"/>
    </location>
</feature>
<dbReference type="GO" id="GO:0005886">
    <property type="term" value="C:plasma membrane"/>
    <property type="evidence" value="ECO:0007669"/>
    <property type="project" value="UniProtKB-SubCell"/>
</dbReference>
<gene>
    <name evidence="10" type="ORF">L1785_10385</name>
</gene>
<evidence type="ECO:0000256" key="7">
    <source>
        <dbReference type="SAM" id="MobiDB-lite"/>
    </source>
</evidence>
<keyword evidence="11" id="KW-1185">Reference proteome</keyword>
<dbReference type="InterPro" id="IPR000620">
    <property type="entry name" value="EamA_dom"/>
</dbReference>
<keyword evidence="5 8" id="KW-1133">Transmembrane helix</keyword>
<comment type="subcellular location">
    <subcellularLocation>
        <location evidence="1">Cell membrane</location>
        <topology evidence="1">Multi-pass membrane protein</topology>
    </subcellularLocation>
</comment>
<reference evidence="10" key="1">
    <citation type="submission" date="2022-01" db="EMBL/GenBank/DDBJ databases">
        <title>Antribacter sp. nov., isolated from Guizhou of China.</title>
        <authorList>
            <person name="Chengliang C."/>
            <person name="Ya Z."/>
        </authorList>
    </citation>
    <scope>NUCLEOTIDE SEQUENCE</scope>
    <source>
        <strain evidence="10">KLBMP 9083</strain>
    </source>
</reference>
<accession>A0AA41QDX9</accession>
<feature type="transmembrane region" description="Helical" evidence="8">
    <location>
        <begin position="137"/>
        <end position="154"/>
    </location>
</feature>
<protein>
    <submittedName>
        <fullName evidence="10">EamA family transporter</fullName>
    </submittedName>
</protein>
<feature type="transmembrane region" description="Helical" evidence="8">
    <location>
        <begin position="229"/>
        <end position="250"/>
    </location>
</feature>
<feature type="region of interest" description="Disordered" evidence="7">
    <location>
        <begin position="307"/>
        <end position="337"/>
    </location>
</feature>
<evidence type="ECO:0000256" key="6">
    <source>
        <dbReference type="ARBA" id="ARBA00023136"/>
    </source>
</evidence>
<evidence type="ECO:0000256" key="8">
    <source>
        <dbReference type="SAM" id="Phobius"/>
    </source>
</evidence>
<evidence type="ECO:0000259" key="9">
    <source>
        <dbReference type="Pfam" id="PF00892"/>
    </source>
</evidence>
<organism evidence="10 11">
    <name type="scientific">Antribacter soli</name>
    <dbReference type="NCBI Taxonomy" id="2910976"/>
    <lineage>
        <taxon>Bacteria</taxon>
        <taxon>Bacillati</taxon>
        <taxon>Actinomycetota</taxon>
        <taxon>Actinomycetes</taxon>
        <taxon>Micrococcales</taxon>
        <taxon>Promicromonosporaceae</taxon>
        <taxon>Antribacter</taxon>
    </lineage>
</organism>
<feature type="transmembrane region" description="Helical" evidence="8">
    <location>
        <begin position="198"/>
        <end position="217"/>
    </location>
</feature>
<keyword evidence="4 8" id="KW-0812">Transmembrane</keyword>
<dbReference type="RefSeq" id="WP_236089185.1">
    <property type="nucleotide sequence ID" value="NZ_JAKGSG010000029.1"/>
</dbReference>
<name>A0AA41QDX9_9MICO</name>
<dbReference type="Pfam" id="PF13376">
    <property type="entry name" value="OmdA"/>
    <property type="match status" value="1"/>
</dbReference>
<evidence type="ECO:0000256" key="3">
    <source>
        <dbReference type="ARBA" id="ARBA00022475"/>
    </source>
</evidence>
<dbReference type="PANTHER" id="PTHR42920:SF5">
    <property type="entry name" value="EAMA DOMAIN-CONTAINING PROTEIN"/>
    <property type="match status" value="1"/>
</dbReference>
<comment type="similarity">
    <text evidence="2">Belongs to the EamA transporter family.</text>
</comment>
<feature type="transmembrane region" description="Helical" evidence="8">
    <location>
        <begin position="47"/>
        <end position="68"/>
    </location>
</feature>
<dbReference type="Pfam" id="PF00892">
    <property type="entry name" value="EamA"/>
    <property type="match status" value="2"/>
</dbReference>
<dbReference type="SUPFAM" id="SSF103481">
    <property type="entry name" value="Multidrug resistance efflux transporter EmrE"/>
    <property type="match status" value="1"/>
</dbReference>